<dbReference type="Proteomes" id="UP000502421">
    <property type="component" value="Chromosome"/>
</dbReference>
<gene>
    <name evidence="2" type="ORF">HF324_07145</name>
    <name evidence="1" type="ORF">HF329_07485</name>
</gene>
<proteinExistence type="predicted"/>
<dbReference type="RefSeq" id="WP_168803419.1">
    <property type="nucleotide sequence ID" value="NZ_CP051204.2"/>
</dbReference>
<evidence type="ECO:0000313" key="4">
    <source>
        <dbReference type="Proteomes" id="UP000503144"/>
    </source>
</evidence>
<dbReference type="Proteomes" id="UP000503144">
    <property type="component" value="Chromosome"/>
</dbReference>
<evidence type="ECO:0000313" key="2">
    <source>
        <dbReference type="EMBL" id="QJB37637.1"/>
    </source>
</evidence>
<keyword evidence="4" id="KW-1185">Reference proteome</keyword>
<sequence>MMEYTDLTSSLQAAATKAENIAIEQIQSQRDFEPFILSGDSLDVMQRIKTRDMDEILDIAEELLSASDDSETAVLAYKDSITLNDGTFDAIVCQIYNVEEDNGYSFGLLYQIVNDNIRFLNKHVFLGKVRNLLIF</sequence>
<dbReference type="KEGG" id="coy:HF329_07485"/>
<evidence type="ECO:0000313" key="3">
    <source>
        <dbReference type="Proteomes" id="UP000502421"/>
    </source>
</evidence>
<reference evidence="3" key="1">
    <citation type="submission" date="2020-04" db="EMBL/GenBank/DDBJ databases">
        <authorList>
            <person name="Kittiwongwattana C."/>
        </authorList>
    </citation>
    <scope>NUCLEOTIDE SEQUENCE [LARGE SCALE GENOMIC DNA]</scope>
    <source>
        <strain evidence="3">1310</strain>
    </source>
</reference>
<evidence type="ECO:0000313" key="1">
    <source>
        <dbReference type="EMBL" id="QJB31151.1"/>
    </source>
</evidence>
<dbReference type="EMBL" id="CP051204">
    <property type="protein sequence ID" value="QJB37637.1"/>
    <property type="molecule type" value="Genomic_DNA"/>
</dbReference>
<protein>
    <submittedName>
        <fullName evidence="1">Uncharacterized protein</fullName>
    </submittedName>
</protein>
<accession>A0AAE6ZFP4</accession>
<organism evidence="1 3">
    <name type="scientific">Chitinophaga oryzae</name>
    <dbReference type="NCBI Taxonomy" id="2725414"/>
    <lineage>
        <taxon>Bacteria</taxon>
        <taxon>Pseudomonadati</taxon>
        <taxon>Bacteroidota</taxon>
        <taxon>Chitinophagia</taxon>
        <taxon>Chitinophagales</taxon>
        <taxon>Chitinophagaceae</taxon>
        <taxon>Chitinophaga</taxon>
    </lineage>
</organism>
<dbReference type="AlphaFoldDB" id="A0AAE6ZFP4"/>
<name>A0AAE6ZFP4_9BACT</name>
<dbReference type="EMBL" id="CP051205">
    <property type="protein sequence ID" value="QJB31151.1"/>
    <property type="molecule type" value="Genomic_DNA"/>
</dbReference>
<reference evidence="1" key="2">
    <citation type="submission" date="2020-09" db="EMBL/GenBank/DDBJ databases">
        <authorList>
            <person name="Kittiwongwattana C."/>
        </authorList>
    </citation>
    <scope>NUCLEOTIDE SEQUENCE</scope>
    <source>
        <strain evidence="2">1303</strain>
        <strain evidence="1">1310</strain>
    </source>
</reference>